<feature type="domain" description="Methylated-DNA-[protein]-cysteine S-methyltransferase DNA binding" evidence="8">
    <location>
        <begin position="71"/>
        <end position="150"/>
    </location>
</feature>
<dbReference type="CDD" id="cd06445">
    <property type="entry name" value="ATase"/>
    <property type="match status" value="1"/>
</dbReference>
<evidence type="ECO:0000313" key="10">
    <source>
        <dbReference type="EMBL" id="KAA6348085.1"/>
    </source>
</evidence>
<dbReference type="PANTHER" id="PTHR10815">
    <property type="entry name" value="METHYLATED-DNA--PROTEIN-CYSTEINE METHYLTRANSFERASE"/>
    <property type="match status" value="1"/>
</dbReference>
<dbReference type="Pfam" id="PF02870">
    <property type="entry name" value="Methyltransf_1N"/>
    <property type="match status" value="1"/>
</dbReference>
<evidence type="ECO:0000259" key="8">
    <source>
        <dbReference type="Pfam" id="PF01035"/>
    </source>
</evidence>
<dbReference type="GO" id="GO:0003908">
    <property type="term" value="F:methylated-DNA-[protein]-cysteine S-methyltransferase activity"/>
    <property type="evidence" value="ECO:0007669"/>
    <property type="project" value="UniProtKB-EC"/>
</dbReference>
<dbReference type="SUPFAM" id="SSF46767">
    <property type="entry name" value="Methylated DNA-protein cysteine methyltransferase, C-terminal domain"/>
    <property type="match status" value="1"/>
</dbReference>
<keyword evidence="5" id="KW-0227">DNA damage</keyword>
<dbReference type="SUPFAM" id="SSF53155">
    <property type="entry name" value="Methylated DNA-protein cysteine methyltransferase domain"/>
    <property type="match status" value="1"/>
</dbReference>
<protein>
    <submittedName>
        <fullName evidence="10">Methylated-DNA--protein-cysteine methyltransferase</fullName>
        <ecNumber evidence="10">2.1.1.63</ecNumber>
    </submittedName>
</protein>
<dbReference type="InterPro" id="IPR001497">
    <property type="entry name" value="MethylDNA_cys_MeTrfase_AS"/>
</dbReference>
<keyword evidence="6" id="KW-0234">DNA repair</keyword>
<evidence type="ECO:0000256" key="3">
    <source>
        <dbReference type="ARBA" id="ARBA00022603"/>
    </source>
</evidence>
<dbReference type="AlphaFoldDB" id="A0A5J4SSG5"/>
<gene>
    <name evidence="10" type="ORF">EZS27_004434</name>
</gene>
<comment type="catalytic activity">
    <reaction evidence="7">
        <text>a 6-O-methyl-2'-deoxyguanosine in DNA + L-cysteinyl-[protein] = S-methyl-L-cysteinyl-[protein] + a 2'-deoxyguanosine in DNA</text>
        <dbReference type="Rhea" id="RHEA:24000"/>
        <dbReference type="Rhea" id="RHEA-COMP:10131"/>
        <dbReference type="Rhea" id="RHEA-COMP:10132"/>
        <dbReference type="Rhea" id="RHEA-COMP:11367"/>
        <dbReference type="Rhea" id="RHEA-COMP:11368"/>
        <dbReference type="ChEBI" id="CHEBI:29950"/>
        <dbReference type="ChEBI" id="CHEBI:82612"/>
        <dbReference type="ChEBI" id="CHEBI:85445"/>
        <dbReference type="ChEBI" id="CHEBI:85448"/>
        <dbReference type="EC" id="2.1.1.63"/>
    </reaction>
</comment>
<dbReference type="Gene3D" id="3.30.160.70">
    <property type="entry name" value="Methylated DNA-protein cysteine methyltransferase domain"/>
    <property type="match status" value="1"/>
</dbReference>
<dbReference type="InterPro" id="IPR023546">
    <property type="entry name" value="MGMT"/>
</dbReference>
<dbReference type="GO" id="GO:0032259">
    <property type="term" value="P:methylation"/>
    <property type="evidence" value="ECO:0007669"/>
    <property type="project" value="UniProtKB-KW"/>
</dbReference>
<dbReference type="InterPro" id="IPR008332">
    <property type="entry name" value="MethylG_MeTrfase_N"/>
</dbReference>
<accession>A0A5J4SSG5</accession>
<dbReference type="InterPro" id="IPR014048">
    <property type="entry name" value="MethylDNA_cys_MeTrfase_DNA-bd"/>
</dbReference>
<dbReference type="EMBL" id="SNRY01000077">
    <property type="protein sequence ID" value="KAA6348085.1"/>
    <property type="molecule type" value="Genomic_DNA"/>
</dbReference>
<name>A0A5J4SSG5_9ZZZZ</name>
<dbReference type="FunFam" id="1.10.10.10:FF:000337">
    <property type="entry name" value="Methylated-DNA--protein-cysteine methyltransferase"/>
    <property type="match status" value="1"/>
</dbReference>
<proteinExistence type="inferred from homology"/>
<keyword evidence="4 10" id="KW-0808">Transferase</keyword>
<dbReference type="GO" id="GO:0006281">
    <property type="term" value="P:DNA repair"/>
    <property type="evidence" value="ECO:0007669"/>
    <property type="project" value="UniProtKB-KW"/>
</dbReference>
<dbReference type="HAMAP" id="MF_00772">
    <property type="entry name" value="OGT"/>
    <property type="match status" value="1"/>
</dbReference>
<dbReference type="InterPro" id="IPR036631">
    <property type="entry name" value="MGMT_N_sf"/>
</dbReference>
<sequence length="153" mass="16705">MKEIHYYQSPVGCLAIGVEEGALTSLQFSNEKASAERPVHPLLQETCKQLDEYFAGKRSVFELPLAFEGTAFQQKVWKELQLIPFGQTISYAQLAQAVGNPKACRAVGSANGRNPIAIIVPCHRVINANGGLGGYAYGLEVKSRLLKLEREGV</sequence>
<dbReference type="PANTHER" id="PTHR10815:SF5">
    <property type="entry name" value="METHYLATED-DNA--PROTEIN-CYSTEINE METHYLTRANSFERASE"/>
    <property type="match status" value="1"/>
</dbReference>
<comment type="caution">
    <text evidence="10">The sequence shown here is derived from an EMBL/GenBank/DDBJ whole genome shotgun (WGS) entry which is preliminary data.</text>
</comment>
<dbReference type="Pfam" id="PF01035">
    <property type="entry name" value="DNA_binding_1"/>
    <property type="match status" value="1"/>
</dbReference>
<evidence type="ECO:0000259" key="9">
    <source>
        <dbReference type="Pfam" id="PF02870"/>
    </source>
</evidence>
<evidence type="ECO:0000256" key="5">
    <source>
        <dbReference type="ARBA" id="ARBA00022763"/>
    </source>
</evidence>
<evidence type="ECO:0000256" key="4">
    <source>
        <dbReference type="ARBA" id="ARBA00022679"/>
    </source>
</evidence>
<evidence type="ECO:0000256" key="6">
    <source>
        <dbReference type="ARBA" id="ARBA00023204"/>
    </source>
</evidence>
<dbReference type="EC" id="2.1.1.63" evidence="10"/>
<dbReference type="PROSITE" id="PS00374">
    <property type="entry name" value="MGMT"/>
    <property type="match status" value="1"/>
</dbReference>
<keyword evidence="2" id="KW-0963">Cytoplasm</keyword>
<dbReference type="Gene3D" id="1.10.10.10">
    <property type="entry name" value="Winged helix-like DNA-binding domain superfamily/Winged helix DNA-binding domain"/>
    <property type="match status" value="1"/>
</dbReference>
<evidence type="ECO:0000256" key="7">
    <source>
        <dbReference type="ARBA" id="ARBA00049348"/>
    </source>
</evidence>
<dbReference type="InterPro" id="IPR036388">
    <property type="entry name" value="WH-like_DNA-bd_sf"/>
</dbReference>
<dbReference type="InterPro" id="IPR036217">
    <property type="entry name" value="MethylDNA_cys_MeTrfase_DNAb"/>
</dbReference>
<reference evidence="10" key="1">
    <citation type="submission" date="2019-03" db="EMBL/GenBank/DDBJ databases">
        <title>Single cell metagenomics reveals metabolic interactions within the superorganism composed of flagellate Streblomastix strix and complex community of Bacteroidetes bacteria on its surface.</title>
        <authorList>
            <person name="Treitli S.C."/>
            <person name="Kolisko M."/>
            <person name="Husnik F."/>
            <person name="Keeling P."/>
            <person name="Hampl V."/>
        </authorList>
    </citation>
    <scope>NUCLEOTIDE SEQUENCE</scope>
    <source>
        <strain evidence="10">STM</strain>
    </source>
</reference>
<evidence type="ECO:0000256" key="1">
    <source>
        <dbReference type="ARBA" id="ARBA00001286"/>
    </source>
</evidence>
<dbReference type="NCBIfam" id="TIGR00589">
    <property type="entry name" value="ogt"/>
    <property type="match status" value="1"/>
</dbReference>
<feature type="domain" description="Methylguanine DNA methyltransferase ribonuclease-like" evidence="9">
    <location>
        <begin position="5"/>
        <end position="66"/>
    </location>
</feature>
<organism evidence="10">
    <name type="scientific">termite gut metagenome</name>
    <dbReference type="NCBI Taxonomy" id="433724"/>
    <lineage>
        <taxon>unclassified sequences</taxon>
        <taxon>metagenomes</taxon>
        <taxon>organismal metagenomes</taxon>
    </lineage>
</organism>
<keyword evidence="3 10" id="KW-0489">Methyltransferase</keyword>
<comment type="catalytic activity">
    <reaction evidence="1">
        <text>a 4-O-methyl-thymidine in DNA + L-cysteinyl-[protein] = a thymidine in DNA + S-methyl-L-cysteinyl-[protein]</text>
        <dbReference type="Rhea" id="RHEA:53428"/>
        <dbReference type="Rhea" id="RHEA-COMP:10131"/>
        <dbReference type="Rhea" id="RHEA-COMP:10132"/>
        <dbReference type="Rhea" id="RHEA-COMP:13555"/>
        <dbReference type="Rhea" id="RHEA-COMP:13556"/>
        <dbReference type="ChEBI" id="CHEBI:29950"/>
        <dbReference type="ChEBI" id="CHEBI:82612"/>
        <dbReference type="ChEBI" id="CHEBI:137386"/>
        <dbReference type="ChEBI" id="CHEBI:137387"/>
        <dbReference type="EC" id="2.1.1.63"/>
    </reaction>
</comment>
<evidence type="ECO:0000256" key="2">
    <source>
        <dbReference type="ARBA" id="ARBA00022490"/>
    </source>
</evidence>